<name>A0A2A6RH04_9CHLR</name>
<evidence type="ECO:0000313" key="1">
    <source>
        <dbReference type="EMBL" id="PDW02221.1"/>
    </source>
</evidence>
<dbReference type="RefSeq" id="WP_097644943.1">
    <property type="nucleotide sequence ID" value="NZ_NQWI01000081.1"/>
</dbReference>
<accession>A0A2A6RH04</accession>
<dbReference type="GO" id="GO:0005829">
    <property type="term" value="C:cytosol"/>
    <property type="evidence" value="ECO:0007669"/>
    <property type="project" value="TreeGrafter"/>
</dbReference>
<dbReference type="SUPFAM" id="SSF158997">
    <property type="entry name" value="Trm112p-like"/>
    <property type="match status" value="1"/>
</dbReference>
<dbReference type="AlphaFoldDB" id="A0A2A6RH04"/>
<evidence type="ECO:0000313" key="2">
    <source>
        <dbReference type="Proteomes" id="UP000220527"/>
    </source>
</evidence>
<dbReference type="Proteomes" id="UP000220527">
    <property type="component" value="Unassembled WGS sequence"/>
</dbReference>
<gene>
    <name evidence="1" type="ORF">CJ255_15175</name>
</gene>
<dbReference type="PANTHER" id="PTHR33505:SF4">
    <property type="entry name" value="PROTEIN PREY, MITOCHONDRIAL"/>
    <property type="match status" value="1"/>
</dbReference>
<proteinExistence type="predicted"/>
<reference evidence="2" key="1">
    <citation type="submission" date="2017-08" db="EMBL/GenBank/DDBJ databases">
        <authorList>
            <person name="Grouzdev D.S."/>
            <person name="Gaisin V.A."/>
            <person name="Rysina M.S."/>
            <person name="Gorlenko V.M."/>
        </authorList>
    </citation>
    <scope>NUCLEOTIDE SEQUENCE [LARGE SCALE GENOMIC DNA]</scope>
    <source>
        <strain evidence="2">Kir15-3F</strain>
    </source>
</reference>
<evidence type="ECO:0008006" key="3">
    <source>
        <dbReference type="Google" id="ProtNLM"/>
    </source>
</evidence>
<dbReference type="EMBL" id="NQWI01000081">
    <property type="protein sequence ID" value="PDW02221.1"/>
    <property type="molecule type" value="Genomic_DNA"/>
</dbReference>
<dbReference type="Gene3D" id="2.20.25.10">
    <property type="match status" value="1"/>
</dbReference>
<sequence length="113" mass="12380">MKGLVRFLGIAALVGLGIIIVRALRQSREDTTFELAPATTGSSPNARRSISPELLSILADPGDKGPVELITDGEGKEWLVNRRNGFRYPVEDGIPIMLLEEGEKHKDESLIQK</sequence>
<keyword evidence="2" id="KW-1185">Reference proteome</keyword>
<dbReference type="PANTHER" id="PTHR33505">
    <property type="entry name" value="ZGC:162634"/>
    <property type="match status" value="1"/>
</dbReference>
<comment type="caution">
    <text evidence="1">The sequence shown here is derived from an EMBL/GenBank/DDBJ whole genome shotgun (WGS) entry which is preliminary data.</text>
</comment>
<organism evidence="1 2">
    <name type="scientific">Candidatus Viridilinea mediisalina</name>
    <dbReference type="NCBI Taxonomy" id="2024553"/>
    <lineage>
        <taxon>Bacteria</taxon>
        <taxon>Bacillati</taxon>
        <taxon>Chloroflexota</taxon>
        <taxon>Chloroflexia</taxon>
        <taxon>Chloroflexales</taxon>
        <taxon>Chloroflexineae</taxon>
        <taxon>Oscillochloridaceae</taxon>
        <taxon>Candidatus Viridilinea</taxon>
    </lineage>
</organism>
<dbReference type="OrthoDB" id="9812205at2"/>
<protein>
    <recommendedName>
        <fullName evidence="3">Trm112 family protein</fullName>
    </recommendedName>
</protein>